<evidence type="ECO:0000313" key="11">
    <source>
        <dbReference type="Proteomes" id="UP001500002"/>
    </source>
</evidence>
<dbReference type="InterPro" id="IPR000515">
    <property type="entry name" value="MetI-like"/>
</dbReference>
<feature type="transmembrane region" description="Helical" evidence="8">
    <location>
        <begin position="48"/>
        <end position="72"/>
    </location>
</feature>
<dbReference type="PANTHER" id="PTHR30614">
    <property type="entry name" value="MEMBRANE COMPONENT OF AMINO ACID ABC TRANSPORTER"/>
    <property type="match status" value="1"/>
</dbReference>
<dbReference type="PANTHER" id="PTHR30614:SF0">
    <property type="entry name" value="L-CYSTINE TRANSPORT SYSTEM PERMEASE PROTEIN TCYL"/>
    <property type="match status" value="1"/>
</dbReference>
<feature type="transmembrane region" description="Helical" evidence="8">
    <location>
        <begin position="183"/>
        <end position="206"/>
    </location>
</feature>
<evidence type="ECO:0000256" key="7">
    <source>
        <dbReference type="ARBA" id="ARBA00023136"/>
    </source>
</evidence>
<dbReference type="NCBIfam" id="TIGR01726">
    <property type="entry name" value="HEQRo_perm_3TM"/>
    <property type="match status" value="1"/>
</dbReference>
<keyword evidence="4 8" id="KW-0812">Transmembrane</keyword>
<keyword evidence="6 8" id="KW-1133">Transmembrane helix</keyword>
<dbReference type="InterPro" id="IPR043429">
    <property type="entry name" value="ArtM/GltK/GlnP/TcyL/YhdX-like"/>
</dbReference>
<dbReference type="SUPFAM" id="SSF161098">
    <property type="entry name" value="MetI-like"/>
    <property type="match status" value="1"/>
</dbReference>
<keyword evidence="3" id="KW-1003">Cell membrane</keyword>
<protein>
    <submittedName>
        <fullName evidence="10">Amino acid ABC transporter permease</fullName>
    </submittedName>
</protein>
<evidence type="ECO:0000256" key="8">
    <source>
        <dbReference type="RuleBase" id="RU363032"/>
    </source>
</evidence>
<dbReference type="Pfam" id="PF00528">
    <property type="entry name" value="BPD_transp_1"/>
    <property type="match status" value="1"/>
</dbReference>
<dbReference type="PROSITE" id="PS50928">
    <property type="entry name" value="ABC_TM1"/>
    <property type="match status" value="1"/>
</dbReference>
<dbReference type="Gene3D" id="1.10.3720.10">
    <property type="entry name" value="MetI-like"/>
    <property type="match status" value="1"/>
</dbReference>
<comment type="similarity">
    <text evidence="8">Belongs to the binding-protein-dependent transport system permease family.</text>
</comment>
<evidence type="ECO:0000259" key="9">
    <source>
        <dbReference type="PROSITE" id="PS50928"/>
    </source>
</evidence>
<evidence type="ECO:0000256" key="5">
    <source>
        <dbReference type="ARBA" id="ARBA00022970"/>
    </source>
</evidence>
<feature type="transmembrane region" description="Helical" evidence="8">
    <location>
        <begin position="78"/>
        <end position="99"/>
    </location>
</feature>
<comment type="caution">
    <text evidence="10">The sequence shown here is derived from an EMBL/GenBank/DDBJ whole genome shotgun (WGS) entry which is preliminary data.</text>
</comment>
<proteinExistence type="inferred from homology"/>
<dbReference type="Proteomes" id="UP001500002">
    <property type="component" value="Unassembled WGS sequence"/>
</dbReference>
<evidence type="ECO:0000256" key="4">
    <source>
        <dbReference type="ARBA" id="ARBA00022692"/>
    </source>
</evidence>
<dbReference type="CDD" id="cd06261">
    <property type="entry name" value="TM_PBP2"/>
    <property type="match status" value="1"/>
</dbReference>
<accession>A0ABN2MAL2</accession>
<feature type="transmembrane region" description="Helical" evidence="8">
    <location>
        <begin position="131"/>
        <end position="152"/>
    </location>
</feature>
<evidence type="ECO:0000313" key="10">
    <source>
        <dbReference type="EMBL" id="GAA1817861.1"/>
    </source>
</evidence>
<evidence type="ECO:0000256" key="2">
    <source>
        <dbReference type="ARBA" id="ARBA00022448"/>
    </source>
</evidence>
<gene>
    <name evidence="10" type="ORF">GCM10009749_29910</name>
</gene>
<keyword evidence="5" id="KW-0029">Amino-acid transport</keyword>
<reference evidence="10 11" key="1">
    <citation type="journal article" date="2019" name="Int. J. Syst. Evol. Microbiol.">
        <title>The Global Catalogue of Microorganisms (GCM) 10K type strain sequencing project: providing services to taxonomists for standard genome sequencing and annotation.</title>
        <authorList>
            <consortium name="The Broad Institute Genomics Platform"/>
            <consortium name="The Broad Institute Genome Sequencing Center for Infectious Disease"/>
            <person name="Wu L."/>
            <person name="Ma J."/>
        </authorList>
    </citation>
    <scope>NUCLEOTIDE SEQUENCE [LARGE SCALE GENOMIC DNA]</scope>
    <source>
        <strain evidence="10 11">JCM 14322</strain>
    </source>
</reference>
<dbReference type="RefSeq" id="WP_344297128.1">
    <property type="nucleotide sequence ID" value="NZ_BAAANJ010000016.1"/>
</dbReference>
<keyword evidence="11" id="KW-1185">Reference proteome</keyword>
<dbReference type="InterPro" id="IPR010065">
    <property type="entry name" value="AA_ABC_transptr_permease_3TM"/>
</dbReference>
<keyword evidence="7 8" id="KW-0472">Membrane</keyword>
<dbReference type="InterPro" id="IPR035906">
    <property type="entry name" value="MetI-like_sf"/>
</dbReference>
<organism evidence="10 11">
    <name type="scientific">Agromyces neolithicus</name>
    <dbReference type="NCBI Taxonomy" id="269420"/>
    <lineage>
        <taxon>Bacteria</taxon>
        <taxon>Bacillati</taxon>
        <taxon>Actinomycetota</taxon>
        <taxon>Actinomycetes</taxon>
        <taxon>Micrococcales</taxon>
        <taxon>Microbacteriaceae</taxon>
        <taxon>Agromyces</taxon>
    </lineage>
</organism>
<name>A0ABN2MAL2_9MICO</name>
<keyword evidence="2 8" id="KW-0813">Transport</keyword>
<dbReference type="EMBL" id="BAAANJ010000016">
    <property type="protein sequence ID" value="GAA1817861.1"/>
    <property type="molecule type" value="Genomic_DNA"/>
</dbReference>
<comment type="subcellular location">
    <subcellularLocation>
        <location evidence="1 8">Cell membrane</location>
        <topology evidence="1 8">Multi-pass membrane protein</topology>
    </subcellularLocation>
</comment>
<sequence>MNFLEYIPTLASGIATTLALTALSFAFGAVFALPVAMARSSRFRSLRLLAGGYIELVRGIPPIAWLFVLFFGLNQFGIRLNSFTAAVIGLAIISAGYLAEIYRAGFNAVPAGQHEAASALSLSSRTTFSSVVAPQAIITVLPLAIAFFIGLLKDSAVASVIGVQDITTIAVSLSKRSLDSLTIFLAAGAVYLLISIPIAIFGSWLGNRIAQKWGARHAR</sequence>
<feature type="domain" description="ABC transmembrane type-1" evidence="9">
    <location>
        <begin position="14"/>
        <end position="202"/>
    </location>
</feature>
<evidence type="ECO:0000256" key="3">
    <source>
        <dbReference type="ARBA" id="ARBA00022475"/>
    </source>
</evidence>
<feature type="transmembrane region" description="Helical" evidence="8">
    <location>
        <begin position="6"/>
        <end position="36"/>
    </location>
</feature>
<evidence type="ECO:0000256" key="1">
    <source>
        <dbReference type="ARBA" id="ARBA00004651"/>
    </source>
</evidence>
<evidence type="ECO:0000256" key="6">
    <source>
        <dbReference type="ARBA" id="ARBA00022989"/>
    </source>
</evidence>